<reference evidence="2" key="1">
    <citation type="journal article" date="2020" name="Stud. Mycol.">
        <title>101 Dothideomycetes genomes: a test case for predicting lifestyles and emergence of pathogens.</title>
        <authorList>
            <person name="Haridas S."/>
            <person name="Albert R."/>
            <person name="Binder M."/>
            <person name="Bloem J."/>
            <person name="Labutti K."/>
            <person name="Salamov A."/>
            <person name="Andreopoulos B."/>
            <person name="Baker S."/>
            <person name="Barry K."/>
            <person name="Bills G."/>
            <person name="Bluhm B."/>
            <person name="Cannon C."/>
            <person name="Castanera R."/>
            <person name="Culley D."/>
            <person name="Daum C."/>
            <person name="Ezra D."/>
            <person name="Gonzalez J."/>
            <person name="Henrissat B."/>
            <person name="Kuo A."/>
            <person name="Liang C."/>
            <person name="Lipzen A."/>
            <person name="Lutzoni F."/>
            <person name="Magnuson J."/>
            <person name="Mondo S."/>
            <person name="Nolan M."/>
            <person name="Ohm R."/>
            <person name="Pangilinan J."/>
            <person name="Park H.-J."/>
            <person name="Ramirez L."/>
            <person name="Alfaro M."/>
            <person name="Sun H."/>
            <person name="Tritt A."/>
            <person name="Yoshinaga Y."/>
            <person name="Zwiers L.-H."/>
            <person name="Turgeon B."/>
            <person name="Goodwin S."/>
            <person name="Spatafora J."/>
            <person name="Crous P."/>
            <person name="Grigoriev I."/>
        </authorList>
    </citation>
    <scope>NUCLEOTIDE SEQUENCE</scope>
    <source>
        <strain evidence="2">CBS 101060</strain>
    </source>
</reference>
<gene>
    <name evidence="2" type="ORF">M501DRAFT_995016</name>
</gene>
<feature type="domain" description="DUF8212" evidence="1">
    <location>
        <begin position="10"/>
        <end position="47"/>
    </location>
</feature>
<dbReference type="EMBL" id="MU006098">
    <property type="protein sequence ID" value="KAF2837778.1"/>
    <property type="molecule type" value="Genomic_DNA"/>
</dbReference>
<evidence type="ECO:0000313" key="2">
    <source>
        <dbReference type="EMBL" id="KAF2837778.1"/>
    </source>
</evidence>
<sequence length="71" mass="8094">MVLMYGEGQKAFVRLQEEILSQREDYSVFAWSSRSEDLMGTRLLASAPSAYSEVRVLNFQWRSDSNGLGKT</sequence>
<evidence type="ECO:0000313" key="3">
    <source>
        <dbReference type="Proteomes" id="UP000799429"/>
    </source>
</evidence>
<dbReference type="InterPro" id="IPR058525">
    <property type="entry name" value="DUF8212"/>
</dbReference>
<evidence type="ECO:0000259" key="1">
    <source>
        <dbReference type="Pfam" id="PF26640"/>
    </source>
</evidence>
<dbReference type="Proteomes" id="UP000799429">
    <property type="component" value="Unassembled WGS sequence"/>
</dbReference>
<keyword evidence="3" id="KW-1185">Reference proteome</keyword>
<proteinExistence type="predicted"/>
<protein>
    <recommendedName>
        <fullName evidence="1">DUF8212 domain-containing protein</fullName>
    </recommendedName>
</protein>
<comment type="caution">
    <text evidence="2">The sequence shown here is derived from an EMBL/GenBank/DDBJ whole genome shotgun (WGS) entry which is preliminary data.</text>
</comment>
<name>A0A9P4VNI9_9PEZI</name>
<dbReference type="AlphaFoldDB" id="A0A9P4VNI9"/>
<dbReference type="Pfam" id="PF26640">
    <property type="entry name" value="DUF8212"/>
    <property type="match status" value="1"/>
</dbReference>
<accession>A0A9P4VNI9</accession>
<dbReference type="OrthoDB" id="3787959at2759"/>
<organism evidence="2 3">
    <name type="scientific">Patellaria atrata CBS 101060</name>
    <dbReference type="NCBI Taxonomy" id="1346257"/>
    <lineage>
        <taxon>Eukaryota</taxon>
        <taxon>Fungi</taxon>
        <taxon>Dikarya</taxon>
        <taxon>Ascomycota</taxon>
        <taxon>Pezizomycotina</taxon>
        <taxon>Dothideomycetes</taxon>
        <taxon>Dothideomycetes incertae sedis</taxon>
        <taxon>Patellariales</taxon>
        <taxon>Patellariaceae</taxon>
        <taxon>Patellaria</taxon>
    </lineage>
</organism>